<dbReference type="Pfam" id="PF01872">
    <property type="entry name" value="RibD_C"/>
    <property type="match status" value="1"/>
</dbReference>
<dbReference type="InterPro" id="IPR002734">
    <property type="entry name" value="RibDG_C"/>
</dbReference>
<proteinExistence type="predicted"/>
<comment type="caution">
    <text evidence="3">The sequence shown here is derived from an EMBL/GenBank/DDBJ whole genome shotgun (WGS) entry which is preliminary data.</text>
</comment>
<protein>
    <recommendedName>
        <fullName evidence="2">Bacterial bifunctional deaminase-reductase C-terminal domain-containing protein</fullName>
    </recommendedName>
</protein>
<sequence length="233" mass="25717">MPAGPGTPYGRVPAADVPAAGRLEPPGRFRPGPMTSARTAMRKIIVSISVSLDGFFEGPDHDIEWHLVDDELHQHFNDYLSTMGAFLSGRVTHELMADFWPTADADPSITGPMAEFAGIWREMPKIVFSRTLKDAGGYHTILMREVVPEEIMELKEQPGGDLVLGGPDLAASFRKYDLIDEYRIYVHPILLGRGTPLFRDTDARTGLELVGTRTFGNGVVLLHYRRARTAAGE</sequence>
<dbReference type="AlphaFoldDB" id="A0A640V149"/>
<dbReference type="InterPro" id="IPR024072">
    <property type="entry name" value="DHFR-like_dom_sf"/>
</dbReference>
<evidence type="ECO:0000313" key="4">
    <source>
        <dbReference type="Proteomes" id="UP000431826"/>
    </source>
</evidence>
<gene>
    <name evidence="3" type="ORF">Stube_59770</name>
</gene>
<feature type="region of interest" description="Disordered" evidence="1">
    <location>
        <begin position="1"/>
        <end position="34"/>
    </location>
</feature>
<dbReference type="Proteomes" id="UP000431826">
    <property type="component" value="Unassembled WGS sequence"/>
</dbReference>
<dbReference type="PANTHER" id="PTHR38011">
    <property type="entry name" value="DIHYDROFOLATE REDUCTASE FAMILY PROTEIN (AFU_ORTHOLOGUE AFUA_8G06820)"/>
    <property type="match status" value="1"/>
</dbReference>
<dbReference type="GO" id="GO:0009231">
    <property type="term" value="P:riboflavin biosynthetic process"/>
    <property type="evidence" value="ECO:0007669"/>
    <property type="project" value="InterPro"/>
</dbReference>
<organism evidence="3 4">
    <name type="scientific">Streptomyces tubercidicus</name>
    <dbReference type="NCBI Taxonomy" id="47759"/>
    <lineage>
        <taxon>Bacteria</taxon>
        <taxon>Bacillati</taxon>
        <taxon>Actinomycetota</taxon>
        <taxon>Actinomycetes</taxon>
        <taxon>Kitasatosporales</taxon>
        <taxon>Streptomycetaceae</taxon>
        <taxon>Streptomyces</taxon>
    </lineage>
</organism>
<reference evidence="3 4" key="1">
    <citation type="submission" date="2019-12" db="EMBL/GenBank/DDBJ databases">
        <title>Whole genome shotgun sequence of Streptomyces tubercidicus NBRC 13090.</title>
        <authorList>
            <person name="Ichikawa N."/>
            <person name="Kimura A."/>
            <person name="Kitahashi Y."/>
            <person name="Komaki H."/>
            <person name="Tamura T."/>
        </authorList>
    </citation>
    <scope>NUCLEOTIDE SEQUENCE [LARGE SCALE GENOMIC DNA]</scope>
    <source>
        <strain evidence="3 4">NBRC 13090</strain>
    </source>
</reference>
<feature type="domain" description="Bacterial bifunctional deaminase-reductase C-terminal" evidence="2">
    <location>
        <begin position="42"/>
        <end position="221"/>
    </location>
</feature>
<dbReference type="PANTHER" id="PTHR38011:SF11">
    <property type="entry name" value="2,5-DIAMINO-6-RIBOSYLAMINO-4(3H)-PYRIMIDINONE 5'-PHOSPHATE REDUCTASE"/>
    <property type="match status" value="1"/>
</dbReference>
<dbReference type="Gene3D" id="3.40.430.10">
    <property type="entry name" value="Dihydrofolate Reductase, subunit A"/>
    <property type="match status" value="1"/>
</dbReference>
<dbReference type="InterPro" id="IPR050765">
    <property type="entry name" value="Riboflavin_Biosynth_HTPR"/>
</dbReference>
<evidence type="ECO:0000256" key="1">
    <source>
        <dbReference type="SAM" id="MobiDB-lite"/>
    </source>
</evidence>
<name>A0A640V149_9ACTN</name>
<dbReference type="SUPFAM" id="SSF53597">
    <property type="entry name" value="Dihydrofolate reductase-like"/>
    <property type="match status" value="1"/>
</dbReference>
<accession>A0A640V149</accession>
<evidence type="ECO:0000259" key="2">
    <source>
        <dbReference type="Pfam" id="PF01872"/>
    </source>
</evidence>
<dbReference type="GO" id="GO:0008703">
    <property type="term" value="F:5-amino-6-(5-phosphoribosylamino)uracil reductase activity"/>
    <property type="evidence" value="ECO:0007669"/>
    <property type="project" value="InterPro"/>
</dbReference>
<evidence type="ECO:0000313" key="3">
    <source>
        <dbReference type="EMBL" id="GFE41304.1"/>
    </source>
</evidence>
<keyword evidence="4" id="KW-1185">Reference proteome</keyword>
<dbReference type="EMBL" id="BLIR01000003">
    <property type="protein sequence ID" value="GFE41304.1"/>
    <property type="molecule type" value="Genomic_DNA"/>
</dbReference>